<sequence length="77" mass="8956">MQFEWQSVSRLWQPRRGLFWAMVALNILSSAIVWFIHLAEPADGLRWLLSLLALTNAGLGWWLAVRLWREGSEHEAP</sequence>
<keyword evidence="1" id="KW-0472">Membrane</keyword>
<organism evidence="2 3">
    <name type="scientific">Hydrogenophaga palleronii</name>
    <dbReference type="NCBI Taxonomy" id="65655"/>
    <lineage>
        <taxon>Bacteria</taxon>
        <taxon>Pseudomonadati</taxon>
        <taxon>Pseudomonadota</taxon>
        <taxon>Betaproteobacteria</taxon>
        <taxon>Burkholderiales</taxon>
        <taxon>Comamonadaceae</taxon>
        <taxon>Hydrogenophaga</taxon>
    </lineage>
</organism>
<proteinExistence type="predicted"/>
<comment type="caution">
    <text evidence="2">The sequence shown here is derived from an EMBL/GenBank/DDBJ whole genome shotgun (WGS) entry which is preliminary data.</text>
</comment>
<name>A0ABU1WUX2_9BURK</name>
<evidence type="ECO:0000313" key="2">
    <source>
        <dbReference type="EMBL" id="MDR7153109.1"/>
    </source>
</evidence>
<keyword evidence="1" id="KW-1133">Transmembrane helix</keyword>
<evidence type="ECO:0000313" key="3">
    <source>
        <dbReference type="Proteomes" id="UP001265700"/>
    </source>
</evidence>
<evidence type="ECO:0000256" key="1">
    <source>
        <dbReference type="SAM" id="Phobius"/>
    </source>
</evidence>
<feature type="transmembrane region" description="Helical" evidence="1">
    <location>
        <begin position="45"/>
        <end position="65"/>
    </location>
</feature>
<dbReference type="Proteomes" id="UP001265700">
    <property type="component" value="Unassembled WGS sequence"/>
</dbReference>
<protein>
    <submittedName>
        <fullName evidence="2">Uncharacterized protein</fullName>
    </submittedName>
</protein>
<keyword evidence="1" id="KW-0812">Transmembrane</keyword>
<dbReference type="RefSeq" id="WP_310322557.1">
    <property type="nucleotide sequence ID" value="NZ_JAVDWU010000017.1"/>
</dbReference>
<keyword evidence="3" id="KW-1185">Reference proteome</keyword>
<gene>
    <name evidence="2" type="ORF">J2W49_005089</name>
</gene>
<feature type="transmembrane region" description="Helical" evidence="1">
    <location>
        <begin position="18"/>
        <end position="39"/>
    </location>
</feature>
<dbReference type="EMBL" id="JAVDWU010000017">
    <property type="protein sequence ID" value="MDR7153109.1"/>
    <property type="molecule type" value="Genomic_DNA"/>
</dbReference>
<reference evidence="2 3" key="1">
    <citation type="submission" date="2023-07" db="EMBL/GenBank/DDBJ databases">
        <title>Sorghum-associated microbial communities from plants grown in Nebraska, USA.</title>
        <authorList>
            <person name="Schachtman D."/>
        </authorList>
    </citation>
    <scope>NUCLEOTIDE SEQUENCE [LARGE SCALE GENOMIC DNA]</scope>
    <source>
        <strain evidence="2 3">4249</strain>
    </source>
</reference>
<accession>A0ABU1WUX2</accession>